<keyword evidence="1" id="KW-1133">Transmembrane helix</keyword>
<keyword evidence="1" id="KW-0812">Transmembrane</keyword>
<protein>
    <submittedName>
        <fullName evidence="2">PepSY domain-containing protein</fullName>
    </submittedName>
</protein>
<evidence type="ECO:0000313" key="3">
    <source>
        <dbReference type="Proteomes" id="UP001595476"/>
    </source>
</evidence>
<dbReference type="Proteomes" id="UP001595476">
    <property type="component" value="Unassembled WGS sequence"/>
</dbReference>
<evidence type="ECO:0000313" key="2">
    <source>
        <dbReference type="EMBL" id="MFC3151374.1"/>
    </source>
</evidence>
<organism evidence="2 3">
    <name type="scientific">Litoribrevibacter euphylliae</name>
    <dbReference type="NCBI Taxonomy" id="1834034"/>
    <lineage>
        <taxon>Bacteria</taxon>
        <taxon>Pseudomonadati</taxon>
        <taxon>Pseudomonadota</taxon>
        <taxon>Gammaproteobacteria</taxon>
        <taxon>Oceanospirillales</taxon>
        <taxon>Oceanospirillaceae</taxon>
        <taxon>Litoribrevibacter</taxon>
    </lineage>
</organism>
<feature type="transmembrane region" description="Helical" evidence="1">
    <location>
        <begin position="296"/>
        <end position="316"/>
    </location>
</feature>
<name>A0ABV7HF85_9GAMM</name>
<feature type="transmembrane region" description="Helical" evidence="1">
    <location>
        <begin position="538"/>
        <end position="559"/>
    </location>
</feature>
<dbReference type="PROSITE" id="PS51257">
    <property type="entry name" value="PROKAR_LIPOPROTEIN"/>
    <property type="match status" value="1"/>
</dbReference>
<dbReference type="InterPro" id="IPR005625">
    <property type="entry name" value="PepSY-ass_TM"/>
</dbReference>
<keyword evidence="1" id="KW-0472">Membrane</keyword>
<sequence length="586" mass="65404">MANPSSKATSLRRSNLSLHNILLWWGAACVLIWTLSGLTHPLMSWFGPKQASYRPPALTLDVIADSALAQGIALSELKTMTSVLVQAQLDQVSIAKVVPSADGPMLQLTYDQSQPRQYVPLMALVAQPNSSVANLLSSPLTAQTLVKDAMLENYDETQARWLASHYTGRSQDEIKQVIFQTEFDGDYPWVNRLLPVYKVYFKGNGEDEGDDQLTAYIHTESLQLAGLANQTRLRLQTVFRALHTFDFLDAQDNIRVVAVFLAMLVLVGVSVSGLGLVILIKRRKIKQSDRKWHRRLGYVLWLPLFAWSISGCYHLIQAAFVDAPAGMRLNPVFDFGQFSGDQSLNESLKTRGEESSTASDDELKGIDGASILAASLMNLDGQLVYRLSVTKGHNDHQVTNGSEGPHSHHQALVKKYKGNPSETSSLYVDAFSLMPLTISDKDRAWTLATEFTGLSSDAVLSIDKVTHFGPDYDFRNKRLPVWKVSFDDSEQRQVFVDPATNLLVDQTRSVDRAERWSFSILHKWNHLIPLTGRFKRDVIIVITLAFITLITVFGIRMALARRARLRRKQKEKTASGLNDTEVGDAS</sequence>
<accession>A0ABV7HF85</accession>
<reference evidence="3" key="1">
    <citation type="journal article" date="2019" name="Int. J. Syst. Evol. Microbiol.">
        <title>The Global Catalogue of Microorganisms (GCM) 10K type strain sequencing project: providing services to taxonomists for standard genome sequencing and annotation.</title>
        <authorList>
            <consortium name="The Broad Institute Genomics Platform"/>
            <consortium name="The Broad Institute Genome Sequencing Center for Infectious Disease"/>
            <person name="Wu L."/>
            <person name="Ma J."/>
        </authorList>
    </citation>
    <scope>NUCLEOTIDE SEQUENCE [LARGE SCALE GENOMIC DNA]</scope>
    <source>
        <strain evidence="3">KCTC 52438</strain>
    </source>
</reference>
<dbReference type="Pfam" id="PF03929">
    <property type="entry name" value="PepSY_TM"/>
    <property type="match status" value="1"/>
</dbReference>
<feature type="transmembrane region" description="Helical" evidence="1">
    <location>
        <begin position="21"/>
        <end position="46"/>
    </location>
</feature>
<evidence type="ECO:0000256" key="1">
    <source>
        <dbReference type="SAM" id="Phobius"/>
    </source>
</evidence>
<dbReference type="EMBL" id="JBHRSZ010000004">
    <property type="protein sequence ID" value="MFC3151374.1"/>
    <property type="molecule type" value="Genomic_DNA"/>
</dbReference>
<dbReference type="RefSeq" id="WP_386720013.1">
    <property type="nucleotide sequence ID" value="NZ_JBHRSZ010000004.1"/>
</dbReference>
<feature type="transmembrane region" description="Helical" evidence="1">
    <location>
        <begin position="256"/>
        <end position="280"/>
    </location>
</feature>
<comment type="caution">
    <text evidence="2">The sequence shown here is derived from an EMBL/GenBank/DDBJ whole genome shotgun (WGS) entry which is preliminary data.</text>
</comment>
<proteinExistence type="predicted"/>
<keyword evidence="3" id="KW-1185">Reference proteome</keyword>
<gene>
    <name evidence="2" type="ORF">ACFOEK_10090</name>
</gene>